<dbReference type="GO" id="GO:0005737">
    <property type="term" value="C:cytoplasm"/>
    <property type="evidence" value="ECO:0007669"/>
    <property type="project" value="UniProtKB-SubCell"/>
</dbReference>
<dbReference type="GO" id="GO:0005524">
    <property type="term" value="F:ATP binding"/>
    <property type="evidence" value="ECO:0007669"/>
    <property type="project" value="UniProtKB-KW"/>
</dbReference>
<evidence type="ECO:0000256" key="13">
    <source>
        <dbReference type="SAM" id="MobiDB-lite"/>
    </source>
</evidence>
<dbReference type="SUPFAM" id="SSF53067">
    <property type="entry name" value="Actin-like ATPase domain"/>
    <property type="match status" value="1"/>
</dbReference>
<dbReference type="GO" id="GO:0004594">
    <property type="term" value="F:pantothenate kinase activity"/>
    <property type="evidence" value="ECO:0007669"/>
    <property type="project" value="InterPro"/>
</dbReference>
<keyword evidence="16" id="KW-1185">Reference proteome</keyword>
<evidence type="ECO:0000256" key="5">
    <source>
        <dbReference type="ARBA" id="ARBA00022679"/>
    </source>
</evidence>
<evidence type="ECO:0000256" key="8">
    <source>
        <dbReference type="ARBA" id="ARBA00022840"/>
    </source>
</evidence>
<evidence type="ECO:0000313" key="15">
    <source>
        <dbReference type="EMBL" id="VEU33338.1"/>
    </source>
</evidence>
<name>A0A448YU83_9STRA</name>
<evidence type="ECO:0000256" key="9">
    <source>
        <dbReference type="ARBA" id="ARBA00022958"/>
    </source>
</evidence>
<dbReference type="Pfam" id="PF03309">
    <property type="entry name" value="Pan_kinase"/>
    <property type="match status" value="1"/>
</dbReference>
<evidence type="ECO:0000256" key="10">
    <source>
        <dbReference type="ARBA" id="ARBA00022993"/>
    </source>
</evidence>
<evidence type="ECO:0000256" key="12">
    <source>
        <dbReference type="ARBA" id="ARBA00040883"/>
    </source>
</evidence>
<comment type="cofactor">
    <cofactor evidence="1">
        <name>K(+)</name>
        <dbReference type="ChEBI" id="CHEBI:29103"/>
    </cofactor>
</comment>
<dbReference type="PANTHER" id="PTHR34265:SF1">
    <property type="entry name" value="TYPE III PANTOTHENATE KINASE"/>
    <property type="match status" value="1"/>
</dbReference>
<dbReference type="InterPro" id="IPR004619">
    <property type="entry name" value="Type_III_PanK"/>
</dbReference>
<feature type="compositionally biased region" description="Basic and acidic residues" evidence="13">
    <location>
        <begin position="293"/>
        <end position="312"/>
    </location>
</feature>
<dbReference type="GO" id="GO:0015937">
    <property type="term" value="P:coenzyme A biosynthetic process"/>
    <property type="evidence" value="ECO:0007669"/>
    <property type="project" value="UniProtKB-KW"/>
</dbReference>
<dbReference type="OrthoDB" id="46495at2759"/>
<feature type="compositionally biased region" description="Low complexity" evidence="13">
    <location>
        <begin position="614"/>
        <end position="627"/>
    </location>
</feature>
<evidence type="ECO:0000313" key="16">
    <source>
        <dbReference type="Proteomes" id="UP000291116"/>
    </source>
</evidence>
<dbReference type="Proteomes" id="UP000291116">
    <property type="component" value="Unassembled WGS sequence"/>
</dbReference>
<keyword evidence="9" id="KW-0630">Potassium</keyword>
<keyword evidence="6" id="KW-0547">Nucleotide-binding</keyword>
<keyword evidence="10" id="KW-0173">Coenzyme A biosynthesis</keyword>
<dbReference type="AlphaFoldDB" id="A0A448YU83"/>
<feature type="region of interest" description="Disordered" evidence="13">
    <location>
        <begin position="280"/>
        <end position="312"/>
    </location>
</feature>
<evidence type="ECO:0000256" key="1">
    <source>
        <dbReference type="ARBA" id="ARBA00001958"/>
    </source>
</evidence>
<proteinExistence type="inferred from homology"/>
<dbReference type="HAMAP" id="MF_01274">
    <property type="entry name" value="Pantothen_kinase_3"/>
    <property type="match status" value="1"/>
</dbReference>
<keyword evidence="7" id="KW-0418">Kinase</keyword>
<feature type="region of interest" description="Disordered" evidence="13">
    <location>
        <begin position="608"/>
        <end position="627"/>
    </location>
</feature>
<evidence type="ECO:0000256" key="6">
    <source>
        <dbReference type="ARBA" id="ARBA00022741"/>
    </source>
</evidence>
<comment type="similarity">
    <text evidence="11">Belongs to the type III pantothenate kinase family.</text>
</comment>
<feature type="compositionally biased region" description="Polar residues" evidence="13">
    <location>
        <begin position="280"/>
        <end position="291"/>
    </location>
</feature>
<protein>
    <recommendedName>
        <fullName evidence="12">Type III pantothenate kinase</fullName>
    </recommendedName>
</protein>
<evidence type="ECO:0000256" key="3">
    <source>
        <dbReference type="ARBA" id="ARBA00011738"/>
    </source>
</evidence>
<keyword evidence="5" id="KW-0808">Transferase</keyword>
<dbReference type="EMBL" id="CAACVS010000001">
    <property type="protein sequence ID" value="VEU33338.1"/>
    <property type="molecule type" value="Genomic_DNA"/>
</dbReference>
<organism evidence="15 16">
    <name type="scientific">Pseudo-nitzschia multistriata</name>
    <dbReference type="NCBI Taxonomy" id="183589"/>
    <lineage>
        <taxon>Eukaryota</taxon>
        <taxon>Sar</taxon>
        <taxon>Stramenopiles</taxon>
        <taxon>Ochrophyta</taxon>
        <taxon>Bacillariophyta</taxon>
        <taxon>Bacillariophyceae</taxon>
        <taxon>Bacillariophycidae</taxon>
        <taxon>Bacillariales</taxon>
        <taxon>Bacillariaceae</taxon>
        <taxon>Pseudo-nitzschia</taxon>
    </lineage>
</organism>
<evidence type="ECO:0000256" key="2">
    <source>
        <dbReference type="ARBA" id="ARBA00004496"/>
    </source>
</evidence>
<evidence type="ECO:0000256" key="4">
    <source>
        <dbReference type="ARBA" id="ARBA00022490"/>
    </source>
</evidence>
<comment type="subcellular location">
    <subcellularLocation>
        <location evidence="2">Cytoplasm</location>
    </subcellularLocation>
</comment>
<accession>A0A448YU83</accession>
<dbReference type="Pfam" id="PF21743">
    <property type="entry name" value="PTM_DIR17_Tudor"/>
    <property type="match status" value="1"/>
</dbReference>
<feature type="domain" description="PTM/DIR17-like Tudor" evidence="14">
    <location>
        <begin position="561"/>
        <end position="596"/>
    </location>
</feature>
<dbReference type="PANTHER" id="PTHR34265">
    <property type="entry name" value="TYPE III PANTOTHENATE KINASE"/>
    <property type="match status" value="1"/>
</dbReference>
<reference evidence="15 16" key="1">
    <citation type="submission" date="2019-01" db="EMBL/GenBank/DDBJ databases">
        <authorList>
            <person name="Ferrante I. M."/>
        </authorList>
    </citation>
    <scope>NUCLEOTIDE SEQUENCE [LARGE SCALE GENOMIC DNA]</scope>
    <source>
        <strain evidence="15 16">B856</strain>
    </source>
</reference>
<sequence>MEDTKKPKTTIEYAEWPRDAPSALERKVLSIICGNSRLHWALHEGSVNKFIPILFWHTAHVDEIEGAYEAEEPCDLLEAHIASQAHALIFGDSENRGFIHNVSETAAKRDAPGISVFVVSSNPAMEEKICYMFRDVPAKIFKLRNTDFFTEEQGVYPTMGVDRVAALYGAKLHYGCPALVIDGGTAMTYSAVDYDGRIIGGGISPGVKVRLQSLADYTGALPNIDHKKFKALVEGNIAAKTPFPLFAKDTETAMISPICGELACQLRSIVRQFVSRCQSNQPTSLTSSNEGEVTEKEPTEQNNCKEGEVKEKESPEQKKLPIIFTGGDAKFLYDLLKTDASGIVSMEPSEAPTPTNIYTKIVRNLVTYAIGNIVHEKFLQKPMTPQEKLKLKIQGLRIAAPAIDPDDVFTRGCVFNITPASIIEGYAFHARFDNGMQKDLTLTELYDYLVLYNEIGEEGMWSGSVGSVDEDWVTEKKTWSSKVQEELCNVSRPIRSRTRELKPHIERGEVHKLFRKRSIGWKQSRSNKRVKRDVRKLQKPIGKRIAKMFPIESADGQDPADTIFFGTVKHVSDPHLEWYFIQYDDGDVEEIDLNEVMNGIALYKEHKGNDGKADSTAGGSATSSATTTKLVSQKVTVTKETNTFTDMSLLLSASSPAFGNEDTRRISEHKEDID</sequence>
<keyword evidence="4" id="KW-0963">Cytoplasm</keyword>
<dbReference type="InterPro" id="IPR043129">
    <property type="entry name" value="ATPase_NBD"/>
</dbReference>
<dbReference type="Gene3D" id="3.30.420.40">
    <property type="match status" value="1"/>
</dbReference>
<evidence type="ECO:0000259" key="14">
    <source>
        <dbReference type="Pfam" id="PF21743"/>
    </source>
</evidence>
<gene>
    <name evidence="15" type="ORF">PSNMU_V1.4_AUG-EV-PASAV3_0001410</name>
</gene>
<keyword evidence="8" id="KW-0067">ATP-binding</keyword>
<dbReference type="InterPro" id="IPR047365">
    <property type="entry name" value="Tudor_AtPTM-like"/>
</dbReference>
<dbReference type="NCBIfam" id="TIGR00671">
    <property type="entry name" value="baf"/>
    <property type="match status" value="1"/>
</dbReference>
<comment type="subunit">
    <text evidence="3">Homodimer.</text>
</comment>
<evidence type="ECO:0000256" key="11">
    <source>
        <dbReference type="ARBA" id="ARBA00038036"/>
    </source>
</evidence>
<evidence type="ECO:0000256" key="7">
    <source>
        <dbReference type="ARBA" id="ARBA00022777"/>
    </source>
</evidence>